<reference evidence="1" key="1">
    <citation type="submission" date="2021-02" db="EMBL/GenBank/DDBJ databases">
        <authorList>
            <person name="Dougan E. K."/>
            <person name="Rhodes N."/>
            <person name="Thang M."/>
            <person name="Chan C."/>
        </authorList>
    </citation>
    <scope>NUCLEOTIDE SEQUENCE</scope>
</reference>
<sequence length="51" mass="6136">ALYLLDQLWEYSIVPNEDNYMPAIRSCENAGRFEVGDQLFWKMRQHTKLMN</sequence>
<dbReference type="Proteomes" id="UP000649617">
    <property type="component" value="Unassembled WGS sequence"/>
</dbReference>
<name>A0A812P448_SYMPI</name>
<organism evidence="1 2">
    <name type="scientific">Symbiodinium pilosum</name>
    <name type="common">Dinoflagellate</name>
    <dbReference type="NCBI Taxonomy" id="2952"/>
    <lineage>
        <taxon>Eukaryota</taxon>
        <taxon>Sar</taxon>
        <taxon>Alveolata</taxon>
        <taxon>Dinophyceae</taxon>
        <taxon>Suessiales</taxon>
        <taxon>Symbiodiniaceae</taxon>
        <taxon>Symbiodinium</taxon>
    </lineage>
</organism>
<dbReference type="EMBL" id="CAJNIZ010012337">
    <property type="protein sequence ID" value="CAE7332969.1"/>
    <property type="molecule type" value="Genomic_DNA"/>
</dbReference>
<evidence type="ECO:0000313" key="2">
    <source>
        <dbReference type="Proteomes" id="UP000649617"/>
    </source>
</evidence>
<keyword evidence="2" id="KW-1185">Reference proteome</keyword>
<proteinExistence type="predicted"/>
<gene>
    <name evidence="1" type="ORF">SPIL2461_LOCUS7761</name>
</gene>
<dbReference type="AlphaFoldDB" id="A0A812P448"/>
<accession>A0A812P448</accession>
<feature type="non-terminal residue" evidence="1">
    <location>
        <position position="1"/>
    </location>
</feature>
<dbReference type="OrthoDB" id="726582at2759"/>
<feature type="non-terminal residue" evidence="1">
    <location>
        <position position="51"/>
    </location>
</feature>
<comment type="caution">
    <text evidence="1">The sequence shown here is derived from an EMBL/GenBank/DDBJ whole genome shotgun (WGS) entry which is preliminary data.</text>
</comment>
<protein>
    <submittedName>
        <fullName evidence="1">Uncharacterized protein</fullName>
    </submittedName>
</protein>
<evidence type="ECO:0000313" key="1">
    <source>
        <dbReference type="EMBL" id="CAE7332969.1"/>
    </source>
</evidence>